<organism evidence="1 2">
    <name type="scientific">Hypholoma sublateritium (strain FD-334 SS-4)</name>
    <dbReference type="NCBI Taxonomy" id="945553"/>
    <lineage>
        <taxon>Eukaryota</taxon>
        <taxon>Fungi</taxon>
        <taxon>Dikarya</taxon>
        <taxon>Basidiomycota</taxon>
        <taxon>Agaricomycotina</taxon>
        <taxon>Agaricomycetes</taxon>
        <taxon>Agaricomycetidae</taxon>
        <taxon>Agaricales</taxon>
        <taxon>Agaricineae</taxon>
        <taxon>Strophariaceae</taxon>
        <taxon>Hypholoma</taxon>
    </lineage>
</organism>
<gene>
    <name evidence="1" type="ORF">HYPSUDRAFT_200832</name>
</gene>
<protein>
    <submittedName>
        <fullName evidence="1">Uncharacterized protein</fullName>
    </submittedName>
</protein>
<dbReference type="Proteomes" id="UP000054270">
    <property type="component" value="Unassembled WGS sequence"/>
</dbReference>
<name>A0A0D2NZ69_HYPSF</name>
<evidence type="ECO:0000313" key="2">
    <source>
        <dbReference type="Proteomes" id="UP000054270"/>
    </source>
</evidence>
<evidence type="ECO:0000313" key="1">
    <source>
        <dbReference type="EMBL" id="KJA24004.1"/>
    </source>
</evidence>
<dbReference type="AlphaFoldDB" id="A0A0D2NZ69"/>
<sequence length="173" mass="18662">MPHGTRRSRALARYVHLPSARTSHRRRAVPCSPGLTCRRVVAAVVDRGRYRAERRGNAHALSMDGAACSSARETIGRGNVCVGAAKFASAARAVGDNFVAAGRVVDVAGAVGRAVVWQRPSSTIAAAARGMPRARMRRRRKARVTLESARRWAGRNIRGGELRRGEAQVTTAR</sequence>
<dbReference type="EMBL" id="KN817539">
    <property type="protein sequence ID" value="KJA24004.1"/>
    <property type="molecule type" value="Genomic_DNA"/>
</dbReference>
<proteinExistence type="predicted"/>
<reference evidence="2" key="1">
    <citation type="submission" date="2014-04" db="EMBL/GenBank/DDBJ databases">
        <title>Evolutionary Origins and Diversification of the Mycorrhizal Mutualists.</title>
        <authorList>
            <consortium name="DOE Joint Genome Institute"/>
            <consortium name="Mycorrhizal Genomics Consortium"/>
            <person name="Kohler A."/>
            <person name="Kuo A."/>
            <person name="Nagy L.G."/>
            <person name="Floudas D."/>
            <person name="Copeland A."/>
            <person name="Barry K.W."/>
            <person name="Cichocki N."/>
            <person name="Veneault-Fourrey C."/>
            <person name="LaButti K."/>
            <person name="Lindquist E.A."/>
            <person name="Lipzen A."/>
            <person name="Lundell T."/>
            <person name="Morin E."/>
            <person name="Murat C."/>
            <person name="Riley R."/>
            <person name="Ohm R."/>
            <person name="Sun H."/>
            <person name="Tunlid A."/>
            <person name="Henrissat B."/>
            <person name="Grigoriev I.V."/>
            <person name="Hibbett D.S."/>
            <person name="Martin F."/>
        </authorList>
    </citation>
    <scope>NUCLEOTIDE SEQUENCE [LARGE SCALE GENOMIC DNA]</scope>
    <source>
        <strain evidence="2">FD-334 SS-4</strain>
    </source>
</reference>
<keyword evidence="2" id="KW-1185">Reference proteome</keyword>
<accession>A0A0D2NZ69</accession>